<organism evidence="2 3">
    <name type="scientific">Apiosordaria backusii</name>
    <dbReference type="NCBI Taxonomy" id="314023"/>
    <lineage>
        <taxon>Eukaryota</taxon>
        <taxon>Fungi</taxon>
        <taxon>Dikarya</taxon>
        <taxon>Ascomycota</taxon>
        <taxon>Pezizomycotina</taxon>
        <taxon>Sordariomycetes</taxon>
        <taxon>Sordariomycetidae</taxon>
        <taxon>Sordariales</taxon>
        <taxon>Lasiosphaeriaceae</taxon>
        <taxon>Apiosordaria</taxon>
    </lineage>
</organism>
<keyword evidence="1" id="KW-0472">Membrane</keyword>
<evidence type="ECO:0000313" key="2">
    <source>
        <dbReference type="EMBL" id="KAK0704191.1"/>
    </source>
</evidence>
<protein>
    <submittedName>
        <fullName evidence="2">Uncharacterized protein</fullName>
    </submittedName>
</protein>
<dbReference type="AlphaFoldDB" id="A0AA39ZUX6"/>
<feature type="transmembrane region" description="Helical" evidence="1">
    <location>
        <begin position="38"/>
        <end position="61"/>
    </location>
</feature>
<proteinExistence type="predicted"/>
<gene>
    <name evidence="2" type="ORF">B0T21DRAFT_378122</name>
</gene>
<dbReference type="EMBL" id="JAUKTV010000022">
    <property type="protein sequence ID" value="KAK0704191.1"/>
    <property type="molecule type" value="Genomic_DNA"/>
</dbReference>
<reference evidence="2" key="1">
    <citation type="submission" date="2023-06" db="EMBL/GenBank/DDBJ databases">
        <title>Genome-scale phylogeny and comparative genomics of the fungal order Sordariales.</title>
        <authorList>
            <consortium name="Lawrence Berkeley National Laboratory"/>
            <person name="Hensen N."/>
            <person name="Bonometti L."/>
            <person name="Westerberg I."/>
            <person name="Brannstrom I.O."/>
            <person name="Guillou S."/>
            <person name="Cros-Aarteil S."/>
            <person name="Calhoun S."/>
            <person name="Haridas S."/>
            <person name="Kuo A."/>
            <person name="Mondo S."/>
            <person name="Pangilinan J."/>
            <person name="Riley R."/>
            <person name="Labutti K."/>
            <person name="Andreopoulos B."/>
            <person name="Lipzen A."/>
            <person name="Chen C."/>
            <person name="Yanf M."/>
            <person name="Daum C."/>
            <person name="Ng V."/>
            <person name="Clum A."/>
            <person name="Steindorff A."/>
            <person name="Ohm R."/>
            <person name="Martin F."/>
            <person name="Silar P."/>
            <person name="Natvig D."/>
            <person name="Lalanne C."/>
            <person name="Gautier V."/>
            <person name="Ament-Velasquez S.L."/>
            <person name="Kruys A."/>
            <person name="Hutchinson M.I."/>
            <person name="Powell A.J."/>
            <person name="Barry K."/>
            <person name="Miller A.N."/>
            <person name="Grigoriev I.V."/>
            <person name="Debuchy R."/>
            <person name="Gladieux P."/>
            <person name="Thoren M.H."/>
            <person name="Johannesson H."/>
        </authorList>
    </citation>
    <scope>NUCLEOTIDE SEQUENCE</scope>
    <source>
        <strain evidence="2">CBS 540.89</strain>
    </source>
</reference>
<sequence>MFCFSCFHAVLVGVVVFWLGYGLERKDGGVGRSGLHPAIVAAAARGWAIIATRSLSLFLPWCRAFRNPHRAGGICLLGEDRKRERGGYLEG</sequence>
<dbReference type="Proteomes" id="UP001172159">
    <property type="component" value="Unassembled WGS sequence"/>
</dbReference>
<evidence type="ECO:0000256" key="1">
    <source>
        <dbReference type="SAM" id="Phobius"/>
    </source>
</evidence>
<evidence type="ECO:0000313" key="3">
    <source>
        <dbReference type="Proteomes" id="UP001172159"/>
    </source>
</evidence>
<keyword evidence="1" id="KW-0812">Transmembrane</keyword>
<keyword evidence="1" id="KW-1133">Transmembrane helix</keyword>
<comment type="caution">
    <text evidence="2">The sequence shown here is derived from an EMBL/GenBank/DDBJ whole genome shotgun (WGS) entry which is preliminary data.</text>
</comment>
<accession>A0AA39ZUX6</accession>
<name>A0AA39ZUX6_9PEZI</name>
<keyword evidence="3" id="KW-1185">Reference proteome</keyword>